<dbReference type="AlphaFoldDB" id="A0A484UIJ6"/>
<evidence type="ECO:0000256" key="1">
    <source>
        <dbReference type="ARBA" id="ARBA00001974"/>
    </source>
</evidence>
<evidence type="ECO:0000256" key="10">
    <source>
        <dbReference type="ARBA" id="ARBA00037927"/>
    </source>
</evidence>
<dbReference type="Gene3D" id="1.20.140.10">
    <property type="entry name" value="Butyryl-CoA Dehydrogenase, subunit A, domain 3"/>
    <property type="match status" value="1"/>
</dbReference>
<evidence type="ECO:0000256" key="11">
    <source>
        <dbReference type="ARBA" id="ARBA00039033"/>
    </source>
</evidence>
<dbReference type="GO" id="GO:0005759">
    <property type="term" value="C:mitochondrial matrix"/>
    <property type="evidence" value="ECO:0007669"/>
    <property type="project" value="UniProtKB-SubCell"/>
</dbReference>
<dbReference type="EMBL" id="CAADIM010000002">
    <property type="protein sequence ID" value="VFR62314.1"/>
    <property type="molecule type" value="Genomic_DNA"/>
</dbReference>
<dbReference type="EMBL" id="CAADHZ010000027">
    <property type="protein sequence ID" value="VFR37712.1"/>
    <property type="molecule type" value="Genomic_DNA"/>
</dbReference>
<dbReference type="InterPro" id="IPR037069">
    <property type="entry name" value="AcylCoA_DH/ox_N_sf"/>
</dbReference>
<keyword evidence="4" id="KW-0285">Flavoprotein</keyword>
<dbReference type="GO" id="GO:0033539">
    <property type="term" value="P:fatty acid beta-oxidation using acyl-CoA dehydrogenase"/>
    <property type="evidence" value="ECO:0007669"/>
    <property type="project" value="TreeGrafter"/>
</dbReference>
<dbReference type="EMBL" id="CAADIB010000003">
    <property type="protein sequence ID" value="VFR20405.1"/>
    <property type="molecule type" value="Genomic_DNA"/>
</dbReference>
<dbReference type="GO" id="GO:0046949">
    <property type="term" value="P:fatty-acyl-CoA biosynthetic process"/>
    <property type="evidence" value="ECO:0007669"/>
    <property type="project" value="TreeGrafter"/>
</dbReference>
<organism evidence="19">
    <name type="scientific">plant metagenome</name>
    <dbReference type="NCBI Taxonomy" id="1297885"/>
    <lineage>
        <taxon>unclassified sequences</taxon>
        <taxon>metagenomes</taxon>
        <taxon>organismal metagenomes</taxon>
    </lineage>
</organism>
<evidence type="ECO:0000259" key="13">
    <source>
        <dbReference type="Pfam" id="PF00441"/>
    </source>
</evidence>
<dbReference type="Pfam" id="PF02770">
    <property type="entry name" value="Acyl-CoA_dh_M"/>
    <property type="match status" value="1"/>
</dbReference>
<keyword evidence="7 19" id="KW-0560">Oxidoreductase</keyword>
<dbReference type="SUPFAM" id="SSF56645">
    <property type="entry name" value="Acyl-CoA dehydrogenase NM domain-like"/>
    <property type="match status" value="1"/>
</dbReference>
<evidence type="ECO:0000256" key="9">
    <source>
        <dbReference type="ARBA" id="ARBA00037899"/>
    </source>
</evidence>
<keyword evidence="8" id="KW-0496">Mitochondrion</keyword>
<comment type="pathway">
    <text evidence="10">Amino-acid metabolism; tryptophan metabolism.</text>
</comment>
<comment type="pathway">
    <text evidence="9">Amino-acid metabolism; lysine degradation.</text>
</comment>
<dbReference type="Gene3D" id="2.40.110.10">
    <property type="entry name" value="Butyryl-CoA Dehydrogenase, subunit A, domain 2"/>
    <property type="match status" value="1"/>
</dbReference>
<evidence type="ECO:0000256" key="7">
    <source>
        <dbReference type="ARBA" id="ARBA00023002"/>
    </source>
</evidence>
<accession>A0A484UIJ6</accession>
<proteinExistence type="inferred from homology"/>
<comment type="catalytic activity">
    <reaction evidence="12">
        <text>glutaryl-CoA + oxidized [electron-transfer flavoprotein] + 2 H(+) = (2E)-butenoyl-CoA + reduced [electron-transfer flavoprotein] + CO2</text>
        <dbReference type="Rhea" id="RHEA:13389"/>
        <dbReference type="Rhea" id="RHEA-COMP:10685"/>
        <dbReference type="Rhea" id="RHEA-COMP:10686"/>
        <dbReference type="ChEBI" id="CHEBI:15378"/>
        <dbReference type="ChEBI" id="CHEBI:16526"/>
        <dbReference type="ChEBI" id="CHEBI:57332"/>
        <dbReference type="ChEBI" id="CHEBI:57378"/>
        <dbReference type="ChEBI" id="CHEBI:57692"/>
        <dbReference type="ChEBI" id="CHEBI:58307"/>
        <dbReference type="EC" id="1.3.8.6"/>
    </reaction>
</comment>
<dbReference type="FunFam" id="1.10.540.10:FF:000003">
    <property type="entry name" value="glutaryl-CoA dehydrogenase, mitochondrial"/>
    <property type="match status" value="1"/>
</dbReference>
<evidence type="ECO:0000313" key="19">
    <source>
        <dbReference type="EMBL" id="VFR86491.1"/>
    </source>
</evidence>
<dbReference type="PROSITE" id="PS00073">
    <property type="entry name" value="ACYL_COA_DH_2"/>
    <property type="match status" value="1"/>
</dbReference>
<evidence type="ECO:0000256" key="6">
    <source>
        <dbReference type="ARBA" id="ARBA00022946"/>
    </source>
</evidence>
<dbReference type="InterPro" id="IPR036250">
    <property type="entry name" value="AcylCo_DH-like_C"/>
</dbReference>
<keyword evidence="5" id="KW-0274">FAD</keyword>
<comment type="similarity">
    <text evidence="3">Belongs to the acyl-CoA dehydrogenase family.</text>
</comment>
<dbReference type="InterPro" id="IPR006091">
    <property type="entry name" value="Acyl-CoA_Oxase/DH_mid-dom"/>
</dbReference>
<name>A0A484UIJ6_9ZZZZ</name>
<dbReference type="Pfam" id="PF00441">
    <property type="entry name" value="Acyl-CoA_dh_1"/>
    <property type="match status" value="1"/>
</dbReference>
<comment type="subcellular location">
    <subcellularLocation>
        <location evidence="2">Mitochondrion matrix</location>
    </subcellularLocation>
</comment>
<dbReference type="CDD" id="cd01151">
    <property type="entry name" value="GCD"/>
    <property type="match status" value="1"/>
</dbReference>
<feature type="domain" description="Acyl-CoA dehydrogenase/oxidase C-terminal" evidence="13">
    <location>
        <begin position="244"/>
        <end position="389"/>
    </location>
</feature>
<evidence type="ECO:0000256" key="5">
    <source>
        <dbReference type="ARBA" id="ARBA00022827"/>
    </source>
</evidence>
<dbReference type="InterPro" id="IPR009075">
    <property type="entry name" value="AcylCo_DH/oxidase_C"/>
</dbReference>
<evidence type="ECO:0000256" key="8">
    <source>
        <dbReference type="ARBA" id="ARBA00023128"/>
    </source>
</evidence>
<evidence type="ECO:0000313" key="18">
    <source>
        <dbReference type="EMBL" id="VFR62314.1"/>
    </source>
</evidence>
<evidence type="ECO:0000256" key="4">
    <source>
        <dbReference type="ARBA" id="ARBA00022630"/>
    </source>
</evidence>
<keyword evidence="6" id="KW-0809">Transit peptide</keyword>
<dbReference type="InterPro" id="IPR006089">
    <property type="entry name" value="Acyl-CoA_DH_CS"/>
</dbReference>
<evidence type="ECO:0000256" key="3">
    <source>
        <dbReference type="ARBA" id="ARBA00009347"/>
    </source>
</evidence>
<feature type="domain" description="Acyl-CoA dehydrogenase/oxidase N-terminal" evidence="15">
    <location>
        <begin position="19"/>
        <end position="131"/>
    </location>
</feature>
<comment type="cofactor">
    <cofactor evidence="1">
        <name>FAD</name>
        <dbReference type="ChEBI" id="CHEBI:57692"/>
    </cofactor>
</comment>
<dbReference type="GO" id="GO:0004361">
    <property type="term" value="F:glutaryl-CoA dehydrogenase activity"/>
    <property type="evidence" value="ECO:0007669"/>
    <property type="project" value="UniProtKB-EC"/>
</dbReference>
<sequence>MAHARFQWDDPFLIDQQLSDDERAIRDAAAAYCQDKLAPRVLEQFRHEKTDTAIFREMGELGLLGPTIPEQYGGPGLSYVAYGLIAREVERVDSGYRSMASVQSSLVMVPIFEFGTDAQKAKYLPRLASGEWIGCFGLTEPDHGSDPAGMTTRAQKVDGGYRLHGAKTWITNSPIADVFVVWAKEVSAGGAVGPIRGFVLDKGMTGLSAPAIHGKVGLRASITGEVVMDDVFVPEENAFPEIQGLKGPFTCLNSARYGIAWGAMGAAEFCWHTARQYTLDRKQFGRPLAANQLIQKKLADMQTEIALGLQVALRFGRMKDEGTASVEATSLIKRNNCGKALDIARLARDMMGGNGISDEFGVARHLVNLEVVNTYEGTHDVHALILGRAQTGLAAFAN</sequence>
<dbReference type="FunFam" id="1.20.140.10:FF:000006">
    <property type="entry name" value="Glutaryl-CoA dehydrogenase, mitochondrial"/>
    <property type="match status" value="1"/>
</dbReference>
<dbReference type="EC" id="1.3.8.6" evidence="11"/>
<dbReference type="GO" id="GO:0000062">
    <property type="term" value="F:fatty-acyl-CoA binding"/>
    <property type="evidence" value="ECO:0007669"/>
    <property type="project" value="TreeGrafter"/>
</dbReference>
<evidence type="ECO:0000313" key="17">
    <source>
        <dbReference type="EMBL" id="VFR37712.1"/>
    </source>
</evidence>
<dbReference type="InterPro" id="IPR009100">
    <property type="entry name" value="AcylCoA_DH/oxidase_NM_dom_sf"/>
</dbReference>
<reference evidence="19" key="1">
    <citation type="submission" date="2019-03" db="EMBL/GenBank/DDBJ databases">
        <authorList>
            <person name="Danneels B."/>
        </authorList>
    </citation>
    <scope>NUCLEOTIDE SEQUENCE</scope>
</reference>
<dbReference type="InterPro" id="IPR046373">
    <property type="entry name" value="Acyl-CoA_Oxase/DH_mid-dom_sf"/>
</dbReference>
<dbReference type="EMBL" id="CAADIN010000015">
    <property type="protein sequence ID" value="VFR86491.1"/>
    <property type="molecule type" value="Genomic_DNA"/>
</dbReference>
<evidence type="ECO:0000313" key="16">
    <source>
        <dbReference type="EMBL" id="VFR20405.1"/>
    </source>
</evidence>
<dbReference type="PANTHER" id="PTHR42807:SF1">
    <property type="entry name" value="GLUTARYL-COA DEHYDROGENASE, MITOCHONDRIAL"/>
    <property type="match status" value="1"/>
</dbReference>
<dbReference type="InterPro" id="IPR052033">
    <property type="entry name" value="Glutaryl-CoA_DH_mitochondrial"/>
</dbReference>
<dbReference type="InterPro" id="IPR013786">
    <property type="entry name" value="AcylCoA_DH/ox_N"/>
</dbReference>
<gene>
    <name evidence="17" type="ORF">ANDO1_1838</name>
    <name evidence="16" type="ORF">ANDO2_1745</name>
    <name evidence="18" type="ORF">ISE1_1647</name>
    <name evidence="19" type="ORF">ISE2_1684</name>
</gene>
<dbReference type="GO" id="GO:0050660">
    <property type="term" value="F:flavin adenine dinucleotide binding"/>
    <property type="evidence" value="ECO:0007669"/>
    <property type="project" value="InterPro"/>
</dbReference>
<evidence type="ECO:0000256" key="12">
    <source>
        <dbReference type="ARBA" id="ARBA00049493"/>
    </source>
</evidence>
<evidence type="ECO:0000256" key="2">
    <source>
        <dbReference type="ARBA" id="ARBA00004305"/>
    </source>
</evidence>
<dbReference type="PANTHER" id="PTHR42807">
    <property type="entry name" value="GLUTARYL-COA DEHYDROGENASE, MITOCHONDRIAL"/>
    <property type="match status" value="1"/>
</dbReference>
<dbReference type="Pfam" id="PF02771">
    <property type="entry name" value="Acyl-CoA_dh_N"/>
    <property type="match status" value="1"/>
</dbReference>
<evidence type="ECO:0000259" key="14">
    <source>
        <dbReference type="Pfam" id="PF02770"/>
    </source>
</evidence>
<dbReference type="SUPFAM" id="SSF47203">
    <property type="entry name" value="Acyl-CoA dehydrogenase C-terminal domain-like"/>
    <property type="match status" value="1"/>
</dbReference>
<evidence type="ECO:0000259" key="15">
    <source>
        <dbReference type="Pfam" id="PF02771"/>
    </source>
</evidence>
<dbReference type="Gene3D" id="1.10.540.10">
    <property type="entry name" value="Acyl-CoA dehydrogenase/oxidase, N-terminal domain"/>
    <property type="match status" value="1"/>
</dbReference>
<feature type="domain" description="Acyl-CoA oxidase/dehydrogenase middle" evidence="14">
    <location>
        <begin position="135"/>
        <end position="231"/>
    </location>
</feature>
<protein>
    <recommendedName>
        <fullName evidence="11">glutaryl-CoA dehydrogenase (ETF)</fullName>
        <ecNumber evidence="11">1.3.8.6</ecNumber>
    </recommendedName>
</protein>